<evidence type="ECO:0000313" key="2">
    <source>
        <dbReference type="EMBL" id="KAH0943744.1"/>
    </source>
</evidence>
<organism evidence="2 3">
    <name type="scientific">Brassica napus</name>
    <name type="common">Rape</name>
    <dbReference type="NCBI Taxonomy" id="3708"/>
    <lineage>
        <taxon>Eukaryota</taxon>
        <taxon>Viridiplantae</taxon>
        <taxon>Streptophyta</taxon>
        <taxon>Embryophyta</taxon>
        <taxon>Tracheophyta</taxon>
        <taxon>Spermatophyta</taxon>
        <taxon>Magnoliopsida</taxon>
        <taxon>eudicotyledons</taxon>
        <taxon>Gunneridae</taxon>
        <taxon>Pentapetalae</taxon>
        <taxon>rosids</taxon>
        <taxon>malvids</taxon>
        <taxon>Brassicales</taxon>
        <taxon>Brassicaceae</taxon>
        <taxon>Brassiceae</taxon>
        <taxon>Brassica</taxon>
    </lineage>
</organism>
<comment type="caution">
    <text evidence="2">The sequence shown here is derived from an EMBL/GenBank/DDBJ whole genome shotgun (WGS) entry which is preliminary data.</text>
</comment>
<evidence type="ECO:0000313" key="3">
    <source>
        <dbReference type="Proteomes" id="UP000824890"/>
    </source>
</evidence>
<reference evidence="2 3" key="1">
    <citation type="submission" date="2021-05" db="EMBL/GenBank/DDBJ databases">
        <title>Genome Assembly of Synthetic Allotetraploid Brassica napus Reveals Homoeologous Exchanges between Subgenomes.</title>
        <authorList>
            <person name="Davis J.T."/>
        </authorList>
    </citation>
    <scope>NUCLEOTIDE SEQUENCE [LARGE SCALE GENOMIC DNA]</scope>
    <source>
        <strain evidence="3">cv. Da-Ae</strain>
        <tissue evidence="2">Seedling</tissue>
    </source>
</reference>
<accession>A0ABQ8EPX4</accession>
<proteinExistence type="predicted"/>
<evidence type="ECO:0000259" key="1">
    <source>
        <dbReference type="PROSITE" id="PS50181"/>
    </source>
</evidence>
<dbReference type="PROSITE" id="PS50181">
    <property type="entry name" value="FBOX"/>
    <property type="match status" value="1"/>
</dbReference>
<dbReference type="SUPFAM" id="SSF81383">
    <property type="entry name" value="F-box domain"/>
    <property type="match status" value="2"/>
</dbReference>
<dbReference type="InterPro" id="IPR017451">
    <property type="entry name" value="F-box-assoc_interact_dom"/>
</dbReference>
<dbReference type="PANTHER" id="PTHR31672">
    <property type="entry name" value="BNACNNG10540D PROTEIN"/>
    <property type="match status" value="1"/>
</dbReference>
<name>A0ABQ8EPX4_BRANA</name>
<dbReference type="NCBIfam" id="TIGR01640">
    <property type="entry name" value="F_box_assoc_1"/>
    <property type="match status" value="1"/>
</dbReference>
<dbReference type="InterPro" id="IPR050796">
    <property type="entry name" value="SCF_F-box_component"/>
</dbReference>
<feature type="domain" description="F-box" evidence="1">
    <location>
        <begin position="1"/>
        <end position="48"/>
    </location>
</feature>
<dbReference type="InterPro" id="IPR006527">
    <property type="entry name" value="F-box-assoc_dom_typ1"/>
</dbReference>
<dbReference type="Pfam" id="PF07734">
    <property type="entry name" value="FBA_1"/>
    <property type="match status" value="3"/>
</dbReference>
<dbReference type="SMART" id="SM00256">
    <property type="entry name" value="FBOX"/>
    <property type="match status" value="2"/>
</dbReference>
<protein>
    <recommendedName>
        <fullName evidence="1">F-box domain-containing protein</fullName>
    </recommendedName>
</protein>
<dbReference type="InterPro" id="IPR036047">
    <property type="entry name" value="F-box-like_dom_sf"/>
</dbReference>
<dbReference type="EMBL" id="JAGKQM010000001">
    <property type="protein sequence ID" value="KAH0943744.1"/>
    <property type="molecule type" value="Genomic_DNA"/>
</dbReference>
<keyword evidence="3" id="KW-1185">Reference proteome</keyword>
<gene>
    <name evidence="2" type="ORF">HID58_003381</name>
</gene>
<dbReference type="Gene3D" id="1.20.1280.50">
    <property type="match status" value="1"/>
</dbReference>
<dbReference type="Pfam" id="PF00646">
    <property type="entry name" value="F-box"/>
    <property type="match status" value="2"/>
</dbReference>
<dbReference type="Proteomes" id="UP000824890">
    <property type="component" value="Unassembled WGS sequence"/>
</dbReference>
<dbReference type="InterPro" id="IPR001810">
    <property type="entry name" value="F-box_dom"/>
</dbReference>
<sequence length="619" mass="71387">MTTMSDLPLDLTKEIFSRVPLTSLSSVRSTCKSWNSISNVCSMKFDLQGIQNEADFVNPSIKQSRLLVWNPYLGQTRWIQPRNTFLSGDQYALGYDKNRKHKILRILGDYKSGSMVLGYEIFDLSANTWKRFRKLLPLPFKSYYSDKLVLSCVREEQLAVLHYSWVMGQALEIWVTKKIDPGEVSWSKFLRLTSWCMGDILPGSFFIDEEKKVVVVVYEIRILTGRNQSAHILGPDGYFKSVNIGETRYIGRRIKHGYMISELCGPLVCSSYVPSSVQLQTNQPVKSEEDMTKEIFSRVPLTSLSAVPSTCKNWNSISKSQVLSARRKQFLGFMMKNFKVCSQKFDLQGIRRKKTSLIAMRHQRQVKVLGVESLFGANEVAPTKKQFHMLENYPIGYDKNSNYKLRIFGEYLVFGYEIYDLSSNSCMEDWYINHYQRGVSLKRHTYFLAEEKIRIGGTILKKHLAVLHQSWLISDYALNIWAQIRLIHISWSKFLRITYGCMDGNQAGSFFIDEEKKIFVVVDIESYKEGIVRNQKTNIIGQDGYFISVNMGKAHEYLENFGFMTDQFCRPHVCSSYVPSSVQLQTMQTNPPGKFVAFTRIHHGSLSHILSQISHKKKK</sequence>
<dbReference type="PANTHER" id="PTHR31672:SF13">
    <property type="entry name" value="F-BOX PROTEIN CPR30-LIKE"/>
    <property type="match status" value="1"/>
</dbReference>